<feature type="transmembrane region" description="Helical" evidence="2">
    <location>
        <begin position="90"/>
        <end position="113"/>
    </location>
</feature>
<comment type="caution">
    <text evidence="4">The sequence shown here is derived from an EMBL/GenBank/DDBJ whole genome shotgun (WGS) entry which is preliminary data.</text>
</comment>
<keyword evidence="5" id="KW-1185">Reference proteome</keyword>
<protein>
    <recommendedName>
        <fullName evidence="3">DUF7322 domain-containing protein</fullName>
    </recommendedName>
</protein>
<feature type="region of interest" description="Disordered" evidence="1">
    <location>
        <begin position="1"/>
        <end position="42"/>
    </location>
</feature>
<evidence type="ECO:0000256" key="1">
    <source>
        <dbReference type="SAM" id="MobiDB-lite"/>
    </source>
</evidence>
<feature type="region of interest" description="Disordered" evidence="1">
    <location>
        <begin position="144"/>
        <end position="186"/>
    </location>
</feature>
<evidence type="ECO:0000313" key="5">
    <source>
        <dbReference type="Proteomes" id="UP000196084"/>
    </source>
</evidence>
<accession>A0A202ECU3</accession>
<keyword evidence="2" id="KW-0472">Membrane</keyword>
<dbReference type="Pfam" id="PF24008">
    <property type="entry name" value="DUF7322"/>
    <property type="match status" value="1"/>
</dbReference>
<dbReference type="AlphaFoldDB" id="A0A202ECU3"/>
<sequence>MGTDRSDHDADESGPADGSDGERDGLSIPKVETEDAGSGFVSDLKSDTELEAASIPDITDPDSLEPESDVATEFEDVDFSEIPDDLLETFVALVLVINGAVLAVSLGALFLIFDGSTDRGIPLLVIGVVLFGFAFRRYRQYQRSREADDDETNEDTDEREDDTGDSGERPSSEVAEQRVPDDPDSS</sequence>
<feature type="transmembrane region" description="Helical" evidence="2">
    <location>
        <begin position="119"/>
        <end position="135"/>
    </location>
</feature>
<name>A0A202ECU3_9EURY</name>
<gene>
    <name evidence="4" type="ORF">B2G88_04430</name>
</gene>
<proteinExistence type="predicted"/>
<dbReference type="EMBL" id="MWPH01000001">
    <property type="protein sequence ID" value="OVE86049.1"/>
    <property type="molecule type" value="Genomic_DNA"/>
</dbReference>
<evidence type="ECO:0000259" key="3">
    <source>
        <dbReference type="Pfam" id="PF24008"/>
    </source>
</evidence>
<dbReference type="InterPro" id="IPR055746">
    <property type="entry name" value="DUF7322"/>
</dbReference>
<dbReference type="RefSeq" id="WP_054863091.1">
    <property type="nucleotide sequence ID" value="NZ_MWPH01000001.1"/>
</dbReference>
<dbReference type="OrthoDB" id="330633at2157"/>
<evidence type="ECO:0000256" key="2">
    <source>
        <dbReference type="SAM" id="Phobius"/>
    </source>
</evidence>
<feature type="domain" description="DUF7322" evidence="3">
    <location>
        <begin position="80"/>
        <end position="140"/>
    </location>
</feature>
<feature type="compositionally biased region" description="Acidic residues" evidence="1">
    <location>
        <begin position="147"/>
        <end position="165"/>
    </location>
</feature>
<evidence type="ECO:0000313" key="4">
    <source>
        <dbReference type="EMBL" id="OVE86049.1"/>
    </source>
</evidence>
<organism evidence="4 5">
    <name type="scientific">Natronolimnobius baerhuensis</name>
    <dbReference type="NCBI Taxonomy" id="253108"/>
    <lineage>
        <taxon>Archaea</taxon>
        <taxon>Methanobacteriati</taxon>
        <taxon>Methanobacteriota</taxon>
        <taxon>Stenosarchaea group</taxon>
        <taxon>Halobacteria</taxon>
        <taxon>Halobacteriales</taxon>
        <taxon>Natrialbaceae</taxon>
        <taxon>Natronolimnobius</taxon>
    </lineage>
</organism>
<dbReference type="Proteomes" id="UP000196084">
    <property type="component" value="Unassembled WGS sequence"/>
</dbReference>
<reference evidence="4 5" key="1">
    <citation type="submission" date="2017-02" db="EMBL/GenBank/DDBJ databases">
        <title>Natronthermophilus aegyptiacus gen. nov.,sp. nov., an aerobic, extremely halophilic alkalithermophilic archaeon isolated from the athalassohaline Wadi An Natrun, Egypt.</title>
        <authorList>
            <person name="Zhao B."/>
        </authorList>
    </citation>
    <scope>NUCLEOTIDE SEQUENCE [LARGE SCALE GENOMIC DNA]</scope>
    <source>
        <strain evidence="4 5">CGMCC 1.3597</strain>
    </source>
</reference>
<keyword evidence="2" id="KW-1133">Transmembrane helix</keyword>
<feature type="compositionally biased region" description="Basic and acidic residues" evidence="1">
    <location>
        <begin position="166"/>
        <end position="186"/>
    </location>
</feature>
<keyword evidence="2" id="KW-0812">Transmembrane</keyword>